<dbReference type="InterPro" id="IPR009080">
    <property type="entry name" value="tRNAsynth_Ia_anticodon-bd"/>
</dbReference>
<evidence type="ECO:0000256" key="1">
    <source>
        <dbReference type="ARBA" id="ARBA00004496"/>
    </source>
</evidence>
<evidence type="ECO:0000256" key="12">
    <source>
        <dbReference type="HAMAP-Rule" id="MF_00041"/>
    </source>
</evidence>
<feature type="coiled-coil region" evidence="13">
    <location>
        <begin position="423"/>
        <end position="450"/>
    </location>
</feature>
<dbReference type="InterPro" id="IPR032678">
    <property type="entry name" value="tRNA-synt_1_cat_dom"/>
</dbReference>
<feature type="binding site" evidence="12">
    <location>
        <position position="238"/>
    </location>
    <ligand>
        <name>Zn(2+)</name>
        <dbReference type="ChEBI" id="CHEBI:29105"/>
    </ligand>
</feature>
<evidence type="ECO:0000256" key="11">
    <source>
        <dbReference type="ARBA" id="ARBA00023146"/>
    </source>
</evidence>
<dbReference type="InterPro" id="IPR015803">
    <property type="entry name" value="Cys-tRNA-ligase"/>
</dbReference>
<comment type="catalytic activity">
    <reaction evidence="12">
        <text>tRNA(Cys) + L-cysteine + ATP = L-cysteinyl-tRNA(Cys) + AMP + diphosphate</text>
        <dbReference type="Rhea" id="RHEA:17773"/>
        <dbReference type="Rhea" id="RHEA-COMP:9661"/>
        <dbReference type="Rhea" id="RHEA-COMP:9679"/>
        <dbReference type="ChEBI" id="CHEBI:30616"/>
        <dbReference type="ChEBI" id="CHEBI:33019"/>
        <dbReference type="ChEBI" id="CHEBI:35235"/>
        <dbReference type="ChEBI" id="CHEBI:78442"/>
        <dbReference type="ChEBI" id="CHEBI:78517"/>
        <dbReference type="ChEBI" id="CHEBI:456215"/>
        <dbReference type="EC" id="6.1.1.16"/>
    </reaction>
</comment>
<feature type="short sequence motif" description="'HIGH' region" evidence="12">
    <location>
        <begin position="31"/>
        <end position="41"/>
    </location>
</feature>
<dbReference type="PANTHER" id="PTHR10890:SF3">
    <property type="entry name" value="CYSTEINE--TRNA LIGASE, CYTOPLASMIC"/>
    <property type="match status" value="1"/>
</dbReference>
<evidence type="ECO:0000256" key="3">
    <source>
        <dbReference type="ARBA" id="ARBA00011245"/>
    </source>
</evidence>
<keyword evidence="4 12" id="KW-0963">Cytoplasm</keyword>
<dbReference type="Gene3D" id="1.20.120.1910">
    <property type="entry name" value="Cysteine-tRNA ligase, C-terminal anti-codon recognition domain"/>
    <property type="match status" value="1"/>
</dbReference>
<proteinExistence type="inferred from homology"/>
<keyword evidence="6 12" id="KW-0479">Metal-binding</keyword>
<dbReference type="Pfam" id="PF01406">
    <property type="entry name" value="tRNA-synt_1e"/>
    <property type="match status" value="1"/>
</dbReference>
<dbReference type="SUPFAM" id="SSF52374">
    <property type="entry name" value="Nucleotidylyl transferase"/>
    <property type="match status" value="1"/>
</dbReference>
<keyword evidence="11 12" id="KW-0030">Aminoacyl-tRNA synthetase</keyword>
<accession>A0A4V2PRX6</accession>
<dbReference type="InterPro" id="IPR015273">
    <property type="entry name" value="Cys-tRNA-synt_Ia_DALR"/>
</dbReference>
<evidence type="ECO:0000256" key="10">
    <source>
        <dbReference type="ARBA" id="ARBA00022917"/>
    </source>
</evidence>
<evidence type="ECO:0000313" key="15">
    <source>
        <dbReference type="EMBL" id="TCK60511.1"/>
    </source>
</evidence>
<dbReference type="SMART" id="SM00840">
    <property type="entry name" value="DALR_2"/>
    <property type="match status" value="1"/>
</dbReference>
<keyword evidence="5 12" id="KW-0436">Ligase</keyword>
<dbReference type="InterPro" id="IPR024909">
    <property type="entry name" value="Cys-tRNA/MSH_ligase"/>
</dbReference>
<dbReference type="CDD" id="cd00672">
    <property type="entry name" value="CysRS_core"/>
    <property type="match status" value="1"/>
</dbReference>
<evidence type="ECO:0000259" key="14">
    <source>
        <dbReference type="SMART" id="SM00840"/>
    </source>
</evidence>
<evidence type="ECO:0000256" key="4">
    <source>
        <dbReference type="ARBA" id="ARBA00022490"/>
    </source>
</evidence>
<dbReference type="NCBIfam" id="TIGR00435">
    <property type="entry name" value="cysS"/>
    <property type="match status" value="1"/>
</dbReference>
<dbReference type="SUPFAM" id="SSF47323">
    <property type="entry name" value="Anticodon-binding domain of a subclass of class I aminoacyl-tRNA synthetases"/>
    <property type="match status" value="1"/>
</dbReference>
<dbReference type="PANTHER" id="PTHR10890">
    <property type="entry name" value="CYSTEINYL-TRNA SYNTHETASE"/>
    <property type="match status" value="1"/>
</dbReference>
<name>A0A4V2PRX6_9BACT</name>
<protein>
    <recommendedName>
        <fullName evidence="12">Cysteine--tRNA ligase</fullName>
        <ecNumber evidence="12">6.1.1.16</ecNumber>
    </recommendedName>
    <alternativeName>
        <fullName evidence="12">Cysteinyl-tRNA synthetase</fullName>
        <shortName evidence="12">CysRS</shortName>
    </alternativeName>
</protein>
<dbReference type="OrthoDB" id="9815130at2"/>
<dbReference type="RefSeq" id="WP_132873275.1">
    <property type="nucleotide sequence ID" value="NZ_SMGG01000004.1"/>
</dbReference>
<evidence type="ECO:0000256" key="8">
    <source>
        <dbReference type="ARBA" id="ARBA00022833"/>
    </source>
</evidence>
<keyword evidence="13" id="KW-0175">Coiled coil</keyword>
<evidence type="ECO:0000313" key="16">
    <source>
        <dbReference type="Proteomes" id="UP000294614"/>
    </source>
</evidence>
<dbReference type="GO" id="GO:0006423">
    <property type="term" value="P:cysteinyl-tRNA aminoacylation"/>
    <property type="evidence" value="ECO:0007669"/>
    <property type="project" value="UniProtKB-UniRule"/>
</dbReference>
<keyword evidence="8 12" id="KW-0862">Zinc</keyword>
<evidence type="ECO:0000256" key="9">
    <source>
        <dbReference type="ARBA" id="ARBA00022840"/>
    </source>
</evidence>
<keyword evidence="7 12" id="KW-0547">Nucleotide-binding</keyword>
<sequence>MMLNVYNTLTGQKEVFKPISGNRVKIYVCGVTVYDYCHIGHARSATVFDVIRRYLMHKGFEVTFVKNFTDIDDKIIKRSNEQGILWTELTDKFIKEHDADMDALNILRPDHTPKATDYIGGMIKMCETLIEKGFAYESNGDIYYRVQKFEEYGKLSHRKLDDMMAGARIEVNDNKENPFDFVLWKASKPGEPSWESPWGAGRPGWHIECSVMSEDTLGLPFDIHGGGRDLVFPHHENEIAQSEAACGCEFSKYWIHNGFVNVNQEKMSKSLGNFFTIRTVLDEFNPEIVRFFLMTTHYRSSLDFSQDHLLEAERSLDRIYTMLDELNRFNAGKKGTDVSAEAMKVSDIFMEKFEAAMDDDFNTPEVLAALFEAVREFNRLMAAKPEKESFAVLKEACEKVFAVTASVLGIIRYTPTEWFRLNLSISEDELNAYIAQRTEAKKEKDFARADEIRNTLKEKGIELLDTIEGTIYRAKKIRNI</sequence>
<evidence type="ECO:0000256" key="6">
    <source>
        <dbReference type="ARBA" id="ARBA00022723"/>
    </source>
</evidence>
<dbReference type="CDD" id="cd07963">
    <property type="entry name" value="Anticodon_Ia_Cys"/>
    <property type="match status" value="1"/>
</dbReference>
<comment type="cofactor">
    <cofactor evidence="12">
        <name>Zn(2+)</name>
        <dbReference type="ChEBI" id="CHEBI:29105"/>
    </cofactor>
    <text evidence="12">Binds 1 zinc ion per subunit.</text>
</comment>
<dbReference type="GO" id="GO:0008270">
    <property type="term" value="F:zinc ion binding"/>
    <property type="evidence" value="ECO:0007669"/>
    <property type="project" value="UniProtKB-UniRule"/>
</dbReference>
<evidence type="ECO:0000256" key="7">
    <source>
        <dbReference type="ARBA" id="ARBA00022741"/>
    </source>
</evidence>
<gene>
    <name evidence="12" type="primary">cysS</name>
    <name evidence="15" type="ORF">C8D98_1387</name>
</gene>
<dbReference type="GO" id="GO:0005524">
    <property type="term" value="F:ATP binding"/>
    <property type="evidence" value="ECO:0007669"/>
    <property type="project" value="UniProtKB-UniRule"/>
</dbReference>
<feature type="binding site" evidence="12">
    <location>
        <position position="269"/>
    </location>
    <ligand>
        <name>ATP</name>
        <dbReference type="ChEBI" id="CHEBI:30616"/>
    </ligand>
</feature>
<reference evidence="15 16" key="1">
    <citation type="submission" date="2019-03" db="EMBL/GenBank/DDBJ databases">
        <title>Genomic Encyclopedia of Type Strains, Phase IV (KMG-IV): sequencing the most valuable type-strain genomes for metagenomic binning, comparative biology and taxonomic classification.</title>
        <authorList>
            <person name="Goeker M."/>
        </authorList>
    </citation>
    <scope>NUCLEOTIDE SEQUENCE [LARGE SCALE GENOMIC DNA]</scope>
    <source>
        <strain evidence="15 16">DSM 24984</strain>
    </source>
</reference>
<feature type="domain" description="Cysteinyl-tRNA synthetase class Ia DALR" evidence="14">
    <location>
        <begin position="352"/>
        <end position="419"/>
    </location>
</feature>
<comment type="similarity">
    <text evidence="2 12">Belongs to the class-I aminoacyl-tRNA synthetase family.</text>
</comment>
<dbReference type="PRINTS" id="PR00983">
    <property type="entry name" value="TRNASYNTHCYS"/>
</dbReference>
<dbReference type="EMBL" id="SMGG01000004">
    <property type="protein sequence ID" value="TCK60511.1"/>
    <property type="molecule type" value="Genomic_DNA"/>
</dbReference>
<keyword evidence="9 12" id="KW-0067">ATP-binding</keyword>
<keyword evidence="16" id="KW-1185">Reference proteome</keyword>
<dbReference type="Pfam" id="PF09190">
    <property type="entry name" value="DALR_2"/>
    <property type="match status" value="1"/>
</dbReference>
<comment type="subunit">
    <text evidence="3 12">Monomer.</text>
</comment>
<dbReference type="Proteomes" id="UP000294614">
    <property type="component" value="Unassembled WGS sequence"/>
</dbReference>
<feature type="binding site" evidence="12">
    <location>
        <position position="29"/>
    </location>
    <ligand>
        <name>Zn(2+)</name>
        <dbReference type="ChEBI" id="CHEBI:29105"/>
    </ligand>
</feature>
<feature type="binding site" evidence="12">
    <location>
        <position position="234"/>
    </location>
    <ligand>
        <name>Zn(2+)</name>
        <dbReference type="ChEBI" id="CHEBI:29105"/>
    </ligand>
</feature>
<dbReference type="GO" id="GO:0004817">
    <property type="term" value="F:cysteine-tRNA ligase activity"/>
    <property type="evidence" value="ECO:0007669"/>
    <property type="project" value="UniProtKB-UniRule"/>
</dbReference>
<evidence type="ECO:0000256" key="5">
    <source>
        <dbReference type="ARBA" id="ARBA00022598"/>
    </source>
</evidence>
<dbReference type="InterPro" id="IPR014729">
    <property type="entry name" value="Rossmann-like_a/b/a_fold"/>
</dbReference>
<evidence type="ECO:0000256" key="2">
    <source>
        <dbReference type="ARBA" id="ARBA00005594"/>
    </source>
</evidence>
<dbReference type="HAMAP" id="MF_00041">
    <property type="entry name" value="Cys_tRNA_synth"/>
    <property type="match status" value="1"/>
</dbReference>
<dbReference type="EC" id="6.1.1.16" evidence="12"/>
<dbReference type="Gene3D" id="3.40.50.620">
    <property type="entry name" value="HUPs"/>
    <property type="match status" value="1"/>
</dbReference>
<comment type="caution">
    <text evidence="15">The sequence shown here is derived from an EMBL/GenBank/DDBJ whole genome shotgun (WGS) entry which is preliminary data.</text>
</comment>
<organism evidence="15 16">
    <name type="scientific">Seleniivibrio woodruffii</name>
    <dbReference type="NCBI Taxonomy" id="1078050"/>
    <lineage>
        <taxon>Bacteria</taxon>
        <taxon>Pseudomonadati</taxon>
        <taxon>Deferribacterota</taxon>
        <taxon>Deferribacteres</taxon>
        <taxon>Deferribacterales</taxon>
        <taxon>Geovibrionaceae</taxon>
        <taxon>Seleniivibrio</taxon>
    </lineage>
</organism>
<feature type="short sequence motif" description="'KMSKS' region" evidence="12">
    <location>
        <begin position="266"/>
        <end position="270"/>
    </location>
</feature>
<comment type="subcellular location">
    <subcellularLocation>
        <location evidence="1 12">Cytoplasm</location>
    </subcellularLocation>
</comment>
<dbReference type="GO" id="GO:0005829">
    <property type="term" value="C:cytosol"/>
    <property type="evidence" value="ECO:0007669"/>
    <property type="project" value="TreeGrafter"/>
</dbReference>
<evidence type="ECO:0000256" key="13">
    <source>
        <dbReference type="SAM" id="Coils"/>
    </source>
</evidence>
<keyword evidence="10 12" id="KW-0648">Protein biosynthesis</keyword>
<feature type="binding site" evidence="12">
    <location>
        <position position="209"/>
    </location>
    <ligand>
        <name>Zn(2+)</name>
        <dbReference type="ChEBI" id="CHEBI:29105"/>
    </ligand>
</feature>
<dbReference type="AlphaFoldDB" id="A0A4V2PRX6"/>
<dbReference type="FunFam" id="3.40.50.620:FF:000009">
    <property type="entry name" value="Cysteine--tRNA ligase"/>
    <property type="match status" value="1"/>
</dbReference>